<dbReference type="SUPFAM" id="SSF56112">
    <property type="entry name" value="Protein kinase-like (PK-like)"/>
    <property type="match status" value="1"/>
</dbReference>
<accession>A0ABQ9Y4H1</accession>
<proteinExistence type="predicted"/>
<feature type="region of interest" description="Disordered" evidence="2">
    <location>
        <begin position="71"/>
        <end position="106"/>
    </location>
</feature>
<dbReference type="Gene3D" id="1.10.510.10">
    <property type="entry name" value="Transferase(Phosphotransferase) domain 1"/>
    <property type="match status" value="1"/>
</dbReference>
<dbReference type="Proteomes" id="UP001281761">
    <property type="component" value="Unassembled WGS sequence"/>
</dbReference>
<feature type="compositionally biased region" description="Polar residues" evidence="2">
    <location>
        <begin position="508"/>
        <end position="528"/>
    </location>
</feature>
<keyword evidence="1" id="KW-0175">Coiled coil</keyword>
<dbReference type="SUPFAM" id="SSF52058">
    <property type="entry name" value="L domain-like"/>
    <property type="match status" value="1"/>
</dbReference>
<feature type="region of interest" description="Disordered" evidence="2">
    <location>
        <begin position="690"/>
        <end position="709"/>
    </location>
</feature>
<feature type="compositionally biased region" description="Pro residues" evidence="2">
    <location>
        <begin position="135"/>
        <end position="147"/>
    </location>
</feature>
<evidence type="ECO:0000256" key="1">
    <source>
        <dbReference type="SAM" id="Coils"/>
    </source>
</evidence>
<feature type="region of interest" description="Disordered" evidence="2">
    <location>
        <begin position="130"/>
        <end position="267"/>
    </location>
</feature>
<dbReference type="Gene3D" id="3.80.10.10">
    <property type="entry name" value="Ribonuclease Inhibitor"/>
    <property type="match status" value="1"/>
</dbReference>
<gene>
    <name evidence="3" type="ORF">BLNAU_6416</name>
</gene>
<evidence type="ECO:0008006" key="5">
    <source>
        <dbReference type="Google" id="ProtNLM"/>
    </source>
</evidence>
<feature type="compositionally biased region" description="Polar residues" evidence="2">
    <location>
        <begin position="183"/>
        <end position="195"/>
    </location>
</feature>
<protein>
    <recommendedName>
        <fullName evidence="5">Protein kinase domain-containing protein</fullName>
    </recommendedName>
</protein>
<feature type="coiled-coil region" evidence="1">
    <location>
        <begin position="984"/>
        <end position="1011"/>
    </location>
</feature>
<keyword evidence="4" id="KW-1185">Reference proteome</keyword>
<evidence type="ECO:0000313" key="3">
    <source>
        <dbReference type="EMBL" id="KAK2958647.1"/>
    </source>
</evidence>
<name>A0ABQ9Y4H1_9EUKA</name>
<organism evidence="3 4">
    <name type="scientific">Blattamonas nauphoetae</name>
    <dbReference type="NCBI Taxonomy" id="2049346"/>
    <lineage>
        <taxon>Eukaryota</taxon>
        <taxon>Metamonada</taxon>
        <taxon>Preaxostyla</taxon>
        <taxon>Oxymonadida</taxon>
        <taxon>Blattamonas</taxon>
    </lineage>
</organism>
<evidence type="ECO:0000256" key="2">
    <source>
        <dbReference type="SAM" id="MobiDB-lite"/>
    </source>
</evidence>
<reference evidence="3 4" key="1">
    <citation type="journal article" date="2022" name="bioRxiv">
        <title>Genomics of Preaxostyla Flagellates Illuminates Evolutionary Transitions and the Path Towards Mitochondrial Loss.</title>
        <authorList>
            <person name="Novak L.V.F."/>
            <person name="Treitli S.C."/>
            <person name="Pyrih J."/>
            <person name="Halakuc P."/>
            <person name="Pipaliya S.V."/>
            <person name="Vacek V."/>
            <person name="Brzon O."/>
            <person name="Soukal P."/>
            <person name="Eme L."/>
            <person name="Dacks J.B."/>
            <person name="Karnkowska A."/>
            <person name="Elias M."/>
            <person name="Hampl V."/>
        </authorList>
    </citation>
    <scope>NUCLEOTIDE SEQUENCE [LARGE SCALE GENOMIC DNA]</scope>
    <source>
        <strain evidence="3">NAU3</strain>
        <tissue evidence="3">Gut</tissue>
    </source>
</reference>
<feature type="compositionally biased region" description="Basic residues" evidence="2">
    <location>
        <begin position="215"/>
        <end position="235"/>
    </location>
</feature>
<feature type="compositionally biased region" description="Low complexity" evidence="2">
    <location>
        <begin position="148"/>
        <end position="161"/>
    </location>
</feature>
<dbReference type="InterPro" id="IPR011009">
    <property type="entry name" value="Kinase-like_dom_sf"/>
</dbReference>
<dbReference type="EMBL" id="JARBJD010000036">
    <property type="protein sequence ID" value="KAK2958647.1"/>
    <property type="molecule type" value="Genomic_DNA"/>
</dbReference>
<comment type="caution">
    <text evidence="3">The sequence shown here is derived from an EMBL/GenBank/DDBJ whole genome shotgun (WGS) entry which is preliminary data.</text>
</comment>
<evidence type="ECO:0000313" key="4">
    <source>
        <dbReference type="Proteomes" id="UP001281761"/>
    </source>
</evidence>
<feature type="coiled-coil region" evidence="1">
    <location>
        <begin position="637"/>
        <end position="685"/>
    </location>
</feature>
<feature type="compositionally biased region" description="Low complexity" evidence="2">
    <location>
        <begin position="236"/>
        <end position="264"/>
    </location>
</feature>
<dbReference type="InterPro" id="IPR032675">
    <property type="entry name" value="LRR_dom_sf"/>
</dbReference>
<sequence>MISSLKTLDNLKELPHLHSLCLQGNPITKNPIHYRMAIIKLLPKLISLDNKTITEDERRISREQYSEDTIELDRIIQTSRDSSRGRHKQSGTTNQRSSRRYPEESASVAAFKHDRVSNASISLHSMPIKIAPPTLSRPPEPIPPFQFKPPKYQSLEPSLPQDLPPSSPPLTITSPLKSEKSPEPTQASTHSSHNHTPPRSTHRSHYSRSTSSHRSQSHSHRSRSNTHRSKSRSHSRSQSSPRRAATSPRHSTSSIPPYPHSSSHQDIVSPASLPVDIVALREVIELQEKQLLKMGDALFELEMVVNGHSPDEDENGRTNFLGETSYPAPSNFSQTVSLKRPSDVLPMWREKVISLLKSKHLVERTFTEQLRSVQDELDAATTKLREAELVRDVNAKRVSSLEASLSMEKTKNKLLKTELQQTHFVHKTSQQRINSQSGSIDSLVSMVHSTHSNLLNEMSAFHSEVENITHHLHRQMDRIDNKLQYCSDIVSSAQTKPTPSKRHRRQESQSPERSMSPSDTDNPHTSPTKIFKHIHSFAREPQSESESSPTRHRSRSAHHRRKSLSRRIAYLERELQKERFHRQRIEGDVTRLRDERNEAIKLLQEEQMMAEKTKMNLTSALSEVQRANDSNLHNDETRLLEKEIGLLKTELERAKQLQETTIKQLEREKRKREEADREWRQKRNEWKDREEEFTRQLRTQRGRSLSKEKDHESRIRFEYEQQHRADERKFRDVIAGYQEKFESLSALLQKTEKEKQTLLTILKKKEPPSSPPSHLKHPGILQVLDTYEDPNIFCFVTKHVIPLALATHAISSEFLFKTLPNILKTLQFLHKEQNVLHNNVSIDSIYVLIDGSQLLLSDFWSCHSTRHSPPYLSRESQTYCSCVPFQPSPDTSSALNSDLLDFLVLCLSLKLHADQASQDTFQKAISEIKTEEESTLENHSFIQSNFEIRSNQKDLTRHERDADSNVEVNALENFKMWDENSKDLDKMDERYKNLREALLLKEREKNQFQSTRKQFFSPDLDPLSPSTLPVSIDTTPQSDEASHKLLFDAFSLTPVTSTLNRKHSHFKFDMPKFGSRIDLRHEGSTFHHSFHTSVHSITPSDISEVISLSSMPEVIFDDPSFAVPLAKRIRSHSFDSAFLFGDRLIPGHVSLHPFHLSRIGRSRLLQKQKAEPDTRERNTSFSTQRDSFLRSFVPRIASGPLHPSTLKFTNIGDNETSVSSSDEIVRDEFEIFVQDRLIPLFVSCGLPQHFLDNLGPRVREIDTLKKRTLAEHKQNEEDIALKHNLESPALIPSLPIVSFSSDSSLDNLNSVLNQFHFASPAHTEAFAFEQTASAVNFERHFSFCSEHSPDIPETSITVDTILSLFQE</sequence>
<feature type="compositionally biased region" description="Basic residues" evidence="2">
    <location>
        <begin position="550"/>
        <end position="564"/>
    </location>
</feature>
<feature type="region of interest" description="Disordered" evidence="2">
    <location>
        <begin position="491"/>
        <end position="564"/>
    </location>
</feature>